<name>A0A0J7JUH0_LASNI</name>
<dbReference type="AlphaFoldDB" id="A0A0J7JUH0"/>
<protein>
    <submittedName>
        <fullName evidence="1">Uncharacterized protein</fullName>
    </submittedName>
</protein>
<keyword evidence="2" id="KW-1185">Reference proteome</keyword>
<gene>
    <name evidence="1" type="ORF">RF55_25159</name>
</gene>
<dbReference type="Proteomes" id="UP000036403">
    <property type="component" value="Unassembled WGS sequence"/>
</dbReference>
<dbReference type="PaxDb" id="67767-A0A0J7JUH0"/>
<sequence length="72" mass="7897">MIFDTACIPAQQGAYGCNAFKCRIAKRVRDIMNGAQAKTDRVEPLAYGRDQSGIKRIIGQFYGINDNIAGKS</sequence>
<proteinExistence type="predicted"/>
<organism evidence="1 2">
    <name type="scientific">Lasius niger</name>
    <name type="common">Black garden ant</name>
    <dbReference type="NCBI Taxonomy" id="67767"/>
    <lineage>
        <taxon>Eukaryota</taxon>
        <taxon>Metazoa</taxon>
        <taxon>Ecdysozoa</taxon>
        <taxon>Arthropoda</taxon>
        <taxon>Hexapoda</taxon>
        <taxon>Insecta</taxon>
        <taxon>Pterygota</taxon>
        <taxon>Neoptera</taxon>
        <taxon>Endopterygota</taxon>
        <taxon>Hymenoptera</taxon>
        <taxon>Apocrita</taxon>
        <taxon>Aculeata</taxon>
        <taxon>Formicoidea</taxon>
        <taxon>Formicidae</taxon>
        <taxon>Formicinae</taxon>
        <taxon>Lasius</taxon>
        <taxon>Lasius</taxon>
    </lineage>
</organism>
<comment type="caution">
    <text evidence="1">The sequence shown here is derived from an EMBL/GenBank/DDBJ whole genome shotgun (WGS) entry which is preliminary data.</text>
</comment>
<accession>A0A0J7JUH0</accession>
<evidence type="ECO:0000313" key="1">
    <source>
        <dbReference type="EMBL" id="KMQ81807.1"/>
    </source>
</evidence>
<evidence type="ECO:0000313" key="2">
    <source>
        <dbReference type="Proteomes" id="UP000036403"/>
    </source>
</evidence>
<dbReference type="EMBL" id="LBMM01031476">
    <property type="protein sequence ID" value="KMQ81807.1"/>
    <property type="molecule type" value="Genomic_DNA"/>
</dbReference>
<reference evidence="1 2" key="1">
    <citation type="submission" date="2015-04" db="EMBL/GenBank/DDBJ databases">
        <title>Lasius niger genome sequencing.</title>
        <authorList>
            <person name="Konorov E.A."/>
            <person name="Nikitin M.A."/>
            <person name="Kirill M.V."/>
            <person name="Chang P."/>
        </authorList>
    </citation>
    <scope>NUCLEOTIDE SEQUENCE [LARGE SCALE GENOMIC DNA]</scope>
    <source>
        <tissue evidence="1">Whole</tissue>
    </source>
</reference>